<dbReference type="Proteomes" id="UP001620645">
    <property type="component" value="Unassembled WGS sequence"/>
</dbReference>
<feature type="region of interest" description="Disordered" evidence="1">
    <location>
        <begin position="100"/>
        <end position="123"/>
    </location>
</feature>
<accession>A0ABD2JAP3</accession>
<dbReference type="EMBL" id="JBICCN010000175">
    <property type="protein sequence ID" value="KAL3087690.1"/>
    <property type="molecule type" value="Genomic_DNA"/>
</dbReference>
<evidence type="ECO:0000313" key="2">
    <source>
        <dbReference type="EMBL" id="KAL3087690.1"/>
    </source>
</evidence>
<evidence type="ECO:0000313" key="3">
    <source>
        <dbReference type="Proteomes" id="UP001620645"/>
    </source>
</evidence>
<organism evidence="2 3">
    <name type="scientific">Heterodera schachtii</name>
    <name type="common">Sugarbeet cyst nematode worm</name>
    <name type="synonym">Tylenchus schachtii</name>
    <dbReference type="NCBI Taxonomy" id="97005"/>
    <lineage>
        <taxon>Eukaryota</taxon>
        <taxon>Metazoa</taxon>
        <taxon>Ecdysozoa</taxon>
        <taxon>Nematoda</taxon>
        <taxon>Chromadorea</taxon>
        <taxon>Rhabditida</taxon>
        <taxon>Tylenchina</taxon>
        <taxon>Tylenchomorpha</taxon>
        <taxon>Tylenchoidea</taxon>
        <taxon>Heteroderidae</taxon>
        <taxon>Heteroderinae</taxon>
        <taxon>Heterodera</taxon>
    </lineage>
</organism>
<proteinExistence type="predicted"/>
<sequence>MFGEKSFEKRPELVNEYAFNDVIDEAKMIDRIKLDNESFDKHFKALHDEFDKKLEQFAKNAIEMVANDEEMAEKEEIVKNIWQGHPFLIEEKLAKNGKRIANDNKEKMTVKKPKEENSKKGID</sequence>
<evidence type="ECO:0000256" key="1">
    <source>
        <dbReference type="SAM" id="MobiDB-lite"/>
    </source>
</evidence>
<dbReference type="AlphaFoldDB" id="A0ABD2JAP3"/>
<name>A0ABD2JAP3_HETSC</name>
<protein>
    <submittedName>
        <fullName evidence="2">Uncharacterized protein</fullName>
    </submittedName>
</protein>
<gene>
    <name evidence="2" type="ORF">niasHS_008668</name>
</gene>
<comment type="caution">
    <text evidence="2">The sequence shown here is derived from an EMBL/GenBank/DDBJ whole genome shotgun (WGS) entry which is preliminary data.</text>
</comment>
<keyword evidence="3" id="KW-1185">Reference proteome</keyword>
<reference evidence="2 3" key="1">
    <citation type="submission" date="2024-10" db="EMBL/GenBank/DDBJ databases">
        <authorList>
            <person name="Kim D."/>
        </authorList>
    </citation>
    <scope>NUCLEOTIDE SEQUENCE [LARGE SCALE GENOMIC DNA]</scope>
    <source>
        <strain evidence="2">Taebaek</strain>
    </source>
</reference>